<dbReference type="AlphaFoldDB" id="A0A016UWG4"/>
<feature type="compositionally biased region" description="Basic and acidic residues" evidence="1">
    <location>
        <begin position="9"/>
        <end position="25"/>
    </location>
</feature>
<name>A0A016UWG4_9BILA</name>
<organism evidence="2 3">
    <name type="scientific">Ancylostoma ceylanicum</name>
    <dbReference type="NCBI Taxonomy" id="53326"/>
    <lineage>
        <taxon>Eukaryota</taxon>
        <taxon>Metazoa</taxon>
        <taxon>Ecdysozoa</taxon>
        <taxon>Nematoda</taxon>
        <taxon>Chromadorea</taxon>
        <taxon>Rhabditida</taxon>
        <taxon>Rhabditina</taxon>
        <taxon>Rhabditomorpha</taxon>
        <taxon>Strongyloidea</taxon>
        <taxon>Ancylostomatidae</taxon>
        <taxon>Ancylostomatinae</taxon>
        <taxon>Ancylostoma</taxon>
    </lineage>
</organism>
<feature type="compositionally biased region" description="Polar residues" evidence="1">
    <location>
        <begin position="26"/>
        <end position="51"/>
    </location>
</feature>
<protein>
    <submittedName>
        <fullName evidence="2">Uncharacterized protein</fullName>
    </submittedName>
</protein>
<comment type="caution">
    <text evidence="2">The sequence shown here is derived from an EMBL/GenBank/DDBJ whole genome shotgun (WGS) entry which is preliminary data.</text>
</comment>
<proteinExistence type="predicted"/>
<evidence type="ECO:0000313" key="3">
    <source>
        <dbReference type="Proteomes" id="UP000024635"/>
    </source>
</evidence>
<dbReference type="Proteomes" id="UP000024635">
    <property type="component" value="Unassembled WGS sequence"/>
</dbReference>
<sequence length="73" mass="8213">MYNELQTAVDKRWDSGEEFLGRDTRASMQSPCGPNSNPMATEKQPNCNLNYSPDPPILATRASMTWDFNSDNV</sequence>
<reference evidence="3" key="1">
    <citation type="journal article" date="2015" name="Nat. Genet.">
        <title>The genome and transcriptome of the zoonotic hookworm Ancylostoma ceylanicum identify infection-specific gene families.</title>
        <authorList>
            <person name="Schwarz E.M."/>
            <person name="Hu Y."/>
            <person name="Antoshechkin I."/>
            <person name="Miller M.M."/>
            <person name="Sternberg P.W."/>
            <person name="Aroian R.V."/>
        </authorList>
    </citation>
    <scope>NUCLEOTIDE SEQUENCE</scope>
    <source>
        <strain evidence="3">HY135</strain>
    </source>
</reference>
<dbReference type="EMBL" id="JARK01001359">
    <property type="protein sequence ID" value="EYC19779.1"/>
    <property type="molecule type" value="Genomic_DNA"/>
</dbReference>
<gene>
    <name evidence="2" type="primary">Acey_s0023.g712</name>
    <name evidence="2" type="ORF">Y032_0023g712</name>
</gene>
<accession>A0A016UWG4</accession>
<evidence type="ECO:0000313" key="2">
    <source>
        <dbReference type="EMBL" id="EYC19779.1"/>
    </source>
</evidence>
<evidence type="ECO:0000256" key="1">
    <source>
        <dbReference type="SAM" id="MobiDB-lite"/>
    </source>
</evidence>
<keyword evidence="3" id="KW-1185">Reference proteome</keyword>
<feature type="region of interest" description="Disordered" evidence="1">
    <location>
        <begin position="1"/>
        <end position="54"/>
    </location>
</feature>